<organism evidence="1 2">
    <name type="scientific">Taibaiella chishuiensis</name>
    <dbReference type="NCBI Taxonomy" id="1434707"/>
    <lineage>
        <taxon>Bacteria</taxon>
        <taxon>Pseudomonadati</taxon>
        <taxon>Bacteroidota</taxon>
        <taxon>Chitinophagia</taxon>
        <taxon>Chitinophagales</taxon>
        <taxon>Chitinophagaceae</taxon>
        <taxon>Taibaiella</taxon>
    </lineage>
</organism>
<dbReference type="AlphaFoldDB" id="A0A2P8CVY1"/>
<keyword evidence="2" id="KW-1185">Reference proteome</keyword>
<dbReference type="SUPFAM" id="SSF48371">
    <property type="entry name" value="ARM repeat"/>
    <property type="match status" value="1"/>
</dbReference>
<dbReference type="Pfam" id="PF08713">
    <property type="entry name" value="DNA_alkylation"/>
    <property type="match status" value="1"/>
</dbReference>
<name>A0A2P8CVY1_9BACT</name>
<dbReference type="PROSITE" id="PS50077">
    <property type="entry name" value="HEAT_REPEAT"/>
    <property type="match status" value="1"/>
</dbReference>
<dbReference type="EMBL" id="PYGD01000013">
    <property type="protein sequence ID" value="PSK89105.1"/>
    <property type="molecule type" value="Genomic_DNA"/>
</dbReference>
<accession>A0A2P8CVY1</accession>
<proteinExistence type="predicted"/>
<dbReference type="InterPro" id="IPR021133">
    <property type="entry name" value="HEAT_type_2"/>
</dbReference>
<dbReference type="OrthoDB" id="9797162at2"/>
<sequence length="367" mass="41992">MASLLKDIYSPVFYNRLADSLAVSLPGFSKPVFLEAVLSKGFESMELKERMRHTTQALRRFMPGAFKGTAALMKRLIDQLRRDGFRDQMLEFMFLPDYIETYGGDDYKESVKAFEYITQFITCEFAVRPFIIRYPDAMMAQMLVWSQHKHDQVRRLSSEGCRPRLPWAMALPALKKDPQPVLPILENLKNDPAEFVRRSVANNLNDIAKDNPDTVIAIAAKWKGISRETDALIKHGSRTLLKQGHSAILEHYGLSGLHAGLSGFTILTPAVKTGNKLHFTFSVNNKSKVAQTIRLEYAVYYRKQNGSLNRKVFKISERTYQAGETALIERRQSFEPITTRRYHPGLHRLAIILNGEEKEILDFMLES</sequence>
<gene>
    <name evidence="1" type="ORF">B0I18_113117</name>
</gene>
<dbReference type="InterPro" id="IPR014825">
    <property type="entry name" value="DNA_alkylation"/>
</dbReference>
<reference evidence="1 2" key="1">
    <citation type="submission" date="2018-03" db="EMBL/GenBank/DDBJ databases">
        <title>Genomic Encyclopedia of Type Strains, Phase III (KMG-III): the genomes of soil and plant-associated and newly described type strains.</title>
        <authorList>
            <person name="Whitman W."/>
        </authorList>
    </citation>
    <scope>NUCLEOTIDE SEQUENCE [LARGE SCALE GENOMIC DNA]</scope>
    <source>
        <strain evidence="1 2">CGMCC 1.12700</strain>
    </source>
</reference>
<dbReference type="RefSeq" id="WP_106525126.1">
    <property type="nucleotide sequence ID" value="NZ_PYGD01000013.1"/>
</dbReference>
<evidence type="ECO:0000313" key="2">
    <source>
        <dbReference type="Proteomes" id="UP000240572"/>
    </source>
</evidence>
<dbReference type="Gene3D" id="1.25.40.290">
    <property type="entry name" value="ARM repeat domains"/>
    <property type="match status" value="1"/>
</dbReference>
<protein>
    <submittedName>
        <fullName evidence="1">3-methyladenine DNA glycosylase AlkC</fullName>
    </submittedName>
</protein>
<evidence type="ECO:0000313" key="1">
    <source>
        <dbReference type="EMBL" id="PSK89105.1"/>
    </source>
</evidence>
<dbReference type="Proteomes" id="UP000240572">
    <property type="component" value="Unassembled WGS sequence"/>
</dbReference>
<dbReference type="InterPro" id="IPR016024">
    <property type="entry name" value="ARM-type_fold"/>
</dbReference>
<comment type="caution">
    <text evidence="1">The sequence shown here is derived from an EMBL/GenBank/DDBJ whole genome shotgun (WGS) entry which is preliminary data.</text>
</comment>